<dbReference type="Gene3D" id="3.40.50.880">
    <property type="match status" value="1"/>
</dbReference>
<dbReference type="HAMAP" id="MF_01615">
    <property type="entry name" value="PdxT"/>
    <property type="match status" value="1"/>
</dbReference>
<dbReference type="GO" id="GO:0042823">
    <property type="term" value="P:pyridoxal phosphate biosynthetic process"/>
    <property type="evidence" value="ECO:0007669"/>
    <property type="project" value="InterPro"/>
</dbReference>
<dbReference type="GO" id="GO:0016829">
    <property type="term" value="F:lyase activity"/>
    <property type="evidence" value="ECO:0007669"/>
    <property type="project" value="UniProtKB-KW"/>
</dbReference>
<dbReference type="InterPro" id="IPR029062">
    <property type="entry name" value="Class_I_gatase-like"/>
</dbReference>
<reference evidence="6" key="1">
    <citation type="journal article" date="2015" name="Nature">
        <title>Complex archaea that bridge the gap between prokaryotes and eukaryotes.</title>
        <authorList>
            <person name="Spang A."/>
            <person name="Saw J.H."/>
            <person name="Jorgensen S.L."/>
            <person name="Zaremba-Niedzwiedzka K."/>
            <person name="Martijn J."/>
            <person name="Lind A.E."/>
            <person name="van Eijk R."/>
            <person name="Schleper C."/>
            <person name="Guy L."/>
            <person name="Ettema T.J."/>
        </authorList>
    </citation>
    <scope>NUCLEOTIDE SEQUENCE</scope>
</reference>
<keyword evidence="4" id="KW-0456">Lyase</keyword>
<dbReference type="GO" id="GO:0004359">
    <property type="term" value="F:glutaminase activity"/>
    <property type="evidence" value="ECO:0007669"/>
    <property type="project" value="UniProtKB-EC"/>
</dbReference>
<dbReference type="PANTHER" id="PTHR31559:SF0">
    <property type="entry name" value="PYRIDOXAL 5'-PHOSPHATE SYNTHASE SUBUNIT SNO1-RELATED"/>
    <property type="match status" value="1"/>
</dbReference>
<dbReference type="PIRSF" id="PIRSF005639">
    <property type="entry name" value="Glut_amidoT_SNO"/>
    <property type="match status" value="1"/>
</dbReference>
<organism evidence="6">
    <name type="scientific">marine sediment metagenome</name>
    <dbReference type="NCBI Taxonomy" id="412755"/>
    <lineage>
        <taxon>unclassified sequences</taxon>
        <taxon>metagenomes</taxon>
        <taxon>ecological metagenomes</taxon>
    </lineage>
</organism>
<dbReference type="EMBL" id="LAZR01005197">
    <property type="protein sequence ID" value="KKN01984.1"/>
    <property type="molecule type" value="Genomic_DNA"/>
</dbReference>
<evidence type="ECO:0000256" key="5">
    <source>
        <dbReference type="ARBA" id="ARBA00049534"/>
    </source>
</evidence>
<dbReference type="PROSITE" id="PS51130">
    <property type="entry name" value="PDXT_SNO_2"/>
    <property type="match status" value="1"/>
</dbReference>
<dbReference type="PANTHER" id="PTHR31559">
    <property type="entry name" value="PYRIDOXAL 5'-PHOSPHATE SYNTHASE SUBUNIT SNO"/>
    <property type="match status" value="1"/>
</dbReference>
<dbReference type="AlphaFoldDB" id="A0A0F9M8D5"/>
<evidence type="ECO:0000256" key="1">
    <source>
        <dbReference type="ARBA" id="ARBA00022801"/>
    </source>
</evidence>
<dbReference type="FunFam" id="3.40.50.880:FF:000010">
    <property type="entry name" value="uncharacterized protein LOC100176842 isoform X2"/>
    <property type="match status" value="1"/>
</dbReference>
<sequence length="195" mass="21567">MIGILALQGAFREHQQILEVLGQRTVLVKKPSQLSAIDGLVLGGGESTTMSLLLDKYEFKEPLKDFVQDHPILATCAGLILLSKKVKDGDSYFPVVDVSVKRNAYGRQVDSFEEEIDVPLLGPKPFPGVFIRAPKIEKVGLKVDTLAVHDKRAVVVKQGGIIGLTFHPELTNDTRFHQHFVTLVNKSKAKEKEKV</sequence>
<keyword evidence="3" id="KW-0315">Glutamine amidotransferase</keyword>
<dbReference type="CDD" id="cd01749">
    <property type="entry name" value="GATase1_PB"/>
    <property type="match status" value="1"/>
</dbReference>
<accession>A0A0F9M8D5</accession>
<evidence type="ECO:0000313" key="6">
    <source>
        <dbReference type="EMBL" id="KKN01984.1"/>
    </source>
</evidence>
<gene>
    <name evidence="6" type="ORF">LCGC14_1122270</name>
</gene>
<name>A0A0F9M8D5_9ZZZZ</name>
<keyword evidence="2" id="KW-0663">Pyridoxal phosphate</keyword>
<evidence type="ECO:0000256" key="3">
    <source>
        <dbReference type="ARBA" id="ARBA00022962"/>
    </source>
</evidence>
<dbReference type="NCBIfam" id="TIGR03800">
    <property type="entry name" value="PLP_synth_Pdx2"/>
    <property type="match status" value="1"/>
</dbReference>
<evidence type="ECO:0000256" key="2">
    <source>
        <dbReference type="ARBA" id="ARBA00022898"/>
    </source>
</evidence>
<dbReference type="SUPFAM" id="SSF52317">
    <property type="entry name" value="Class I glutamine amidotransferase-like"/>
    <property type="match status" value="1"/>
</dbReference>
<dbReference type="InterPro" id="IPR002161">
    <property type="entry name" value="PdxT/SNO"/>
</dbReference>
<dbReference type="PROSITE" id="PS51273">
    <property type="entry name" value="GATASE_TYPE_1"/>
    <property type="match status" value="1"/>
</dbReference>
<comment type="catalytic activity">
    <reaction evidence="5">
        <text>L-glutamine + H2O = L-glutamate + NH4(+)</text>
        <dbReference type="Rhea" id="RHEA:15889"/>
        <dbReference type="ChEBI" id="CHEBI:15377"/>
        <dbReference type="ChEBI" id="CHEBI:28938"/>
        <dbReference type="ChEBI" id="CHEBI:29985"/>
        <dbReference type="ChEBI" id="CHEBI:58359"/>
        <dbReference type="EC" id="3.5.1.2"/>
    </reaction>
</comment>
<evidence type="ECO:0000256" key="4">
    <source>
        <dbReference type="ARBA" id="ARBA00023239"/>
    </source>
</evidence>
<evidence type="ECO:0008006" key="7">
    <source>
        <dbReference type="Google" id="ProtNLM"/>
    </source>
</evidence>
<dbReference type="GO" id="GO:0008614">
    <property type="term" value="P:pyridoxine metabolic process"/>
    <property type="evidence" value="ECO:0007669"/>
    <property type="project" value="TreeGrafter"/>
</dbReference>
<protein>
    <recommendedName>
        <fullName evidence="7">Glutaminase</fullName>
    </recommendedName>
</protein>
<dbReference type="Pfam" id="PF01174">
    <property type="entry name" value="SNO"/>
    <property type="match status" value="1"/>
</dbReference>
<proteinExistence type="inferred from homology"/>
<comment type="caution">
    <text evidence="6">The sequence shown here is derived from an EMBL/GenBank/DDBJ whole genome shotgun (WGS) entry which is preliminary data.</text>
</comment>
<dbReference type="GO" id="GO:0005829">
    <property type="term" value="C:cytosol"/>
    <property type="evidence" value="ECO:0007669"/>
    <property type="project" value="TreeGrafter"/>
</dbReference>
<keyword evidence="1" id="KW-0378">Hydrolase</keyword>
<dbReference type="GO" id="GO:1903600">
    <property type="term" value="C:glutaminase complex"/>
    <property type="evidence" value="ECO:0007669"/>
    <property type="project" value="TreeGrafter"/>
</dbReference>